<evidence type="ECO:0000256" key="1">
    <source>
        <dbReference type="ARBA" id="ARBA00022729"/>
    </source>
</evidence>
<evidence type="ECO:0000313" key="3">
    <source>
        <dbReference type="EMBL" id="MFC7436342.1"/>
    </source>
</evidence>
<dbReference type="InterPro" id="IPR038404">
    <property type="entry name" value="TRAP_DctP_sf"/>
</dbReference>
<reference evidence="4" key="1">
    <citation type="journal article" date="2019" name="Int. J. Syst. Evol. Microbiol.">
        <title>The Global Catalogue of Microorganisms (GCM) 10K type strain sequencing project: providing services to taxonomists for standard genome sequencing and annotation.</title>
        <authorList>
            <consortium name="The Broad Institute Genomics Platform"/>
            <consortium name="The Broad Institute Genome Sequencing Center for Infectious Disease"/>
            <person name="Wu L."/>
            <person name="Ma J."/>
        </authorList>
    </citation>
    <scope>NUCLEOTIDE SEQUENCE [LARGE SCALE GENOMIC DNA]</scope>
    <source>
        <strain evidence="4">CCUG 54518</strain>
    </source>
</reference>
<dbReference type="InterPro" id="IPR018389">
    <property type="entry name" value="DctP_fam"/>
</dbReference>
<proteinExistence type="predicted"/>
<evidence type="ECO:0000313" key="4">
    <source>
        <dbReference type="Proteomes" id="UP001596495"/>
    </source>
</evidence>
<dbReference type="Proteomes" id="UP001596495">
    <property type="component" value="Unassembled WGS sequence"/>
</dbReference>
<dbReference type="NCBIfam" id="NF037995">
    <property type="entry name" value="TRAP_S1"/>
    <property type="match status" value="1"/>
</dbReference>
<dbReference type="RefSeq" id="WP_382259931.1">
    <property type="nucleotide sequence ID" value="NZ_JBHTBX010000017.1"/>
</dbReference>
<dbReference type="Gene3D" id="3.40.190.170">
    <property type="entry name" value="Bacterial extracellular solute-binding protein, family 7"/>
    <property type="match status" value="1"/>
</dbReference>
<dbReference type="PANTHER" id="PTHR33376">
    <property type="match status" value="1"/>
</dbReference>
<dbReference type="EMBL" id="JBHTBX010000017">
    <property type="protein sequence ID" value="MFC7436342.1"/>
    <property type="molecule type" value="Genomic_DNA"/>
</dbReference>
<feature type="signal peptide" evidence="2">
    <location>
        <begin position="1"/>
        <end position="22"/>
    </location>
</feature>
<dbReference type="Pfam" id="PF03480">
    <property type="entry name" value="DctP"/>
    <property type="match status" value="1"/>
</dbReference>
<accession>A0ABW2RDZ9</accession>
<dbReference type="SUPFAM" id="SSF53850">
    <property type="entry name" value="Periplasmic binding protein-like II"/>
    <property type="match status" value="1"/>
</dbReference>
<keyword evidence="4" id="KW-1185">Reference proteome</keyword>
<dbReference type="PANTHER" id="PTHR33376:SF15">
    <property type="entry name" value="BLL6794 PROTEIN"/>
    <property type="match status" value="1"/>
</dbReference>
<evidence type="ECO:0000256" key="2">
    <source>
        <dbReference type="SAM" id="SignalP"/>
    </source>
</evidence>
<name>A0ABW2RDZ9_9BURK</name>
<sequence length="343" mass="37260">MIKLKKLLIGAGVLASMALQGAAASEMTLRLHQFLPQTSSVPAMAIAPWIEKVEKESGGRIKVQHFPLMQAGGTPPQLFDQARDGVVDIIWTALGYTPGRFPRSEVFELPFMANKDAEKSSLAFHEFVTTHAMEEFKDVKLLAVHVNGPGVLHTKTPVKTLDDLKGMRVRGASRIVNITLEQLGAVPVGMPAPAVSEALSKGVINATSLQWEVVPALRIQQMVKNHTVTAGERGLYTGTFAFVMNKGTYDKLPADLKKVIDNNSGPKVAALFGKAMDEGDKKGIEAVRKEGNTIITLDAAETAQWQRATSRVRAMWYQEVAKRGIDGDKLAAEADKLIAKHSK</sequence>
<feature type="chain" id="PRO_5046400369" evidence="2">
    <location>
        <begin position="23"/>
        <end position="343"/>
    </location>
</feature>
<protein>
    <submittedName>
        <fullName evidence="3">TRAP transporter substrate-binding protein</fullName>
    </submittedName>
</protein>
<gene>
    <name evidence="3" type="ORF">ACFQNJ_17675</name>
</gene>
<dbReference type="CDD" id="cd13665">
    <property type="entry name" value="PBP2_TRAP_Dctp3_4"/>
    <property type="match status" value="1"/>
</dbReference>
<comment type="caution">
    <text evidence="3">The sequence shown here is derived from an EMBL/GenBank/DDBJ whole genome shotgun (WGS) entry which is preliminary data.</text>
</comment>
<keyword evidence="1 2" id="KW-0732">Signal</keyword>
<organism evidence="3 4">
    <name type="scientific">Hydrogenophaga bisanensis</name>
    <dbReference type="NCBI Taxonomy" id="439611"/>
    <lineage>
        <taxon>Bacteria</taxon>
        <taxon>Pseudomonadati</taxon>
        <taxon>Pseudomonadota</taxon>
        <taxon>Betaproteobacteria</taxon>
        <taxon>Burkholderiales</taxon>
        <taxon>Comamonadaceae</taxon>
        <taxon>Hydrogenophaga</taxon>
    </lineage>
</organism>